<dbReference type="Gene3D" id="3.30.1490.480">
    <property type="entry name" value="Endolytic murein transglycosylase"/>
    <property type="match status" value="1"/>
</dbReference>
<dbReference type="EMBL" id="CP089291">
    <property type="protein sequence ID" value="UOF91807.1"/>
    <property type="molecule type" value="Genomic_DNA"/>
</dbReference>
<name>A0ABY4CQW4_9BACL</name>
<evidence type="ECO:0000256" key="1">
    <source>
        <dbReference type="SAM" id="Phobius"/>
    </source>
</evidence>
<evidence type="ECO:0000313" key="3">
    <source>
        <dbReference type="Proteomes" id="UP000830167"/>
    </source>
</evidence>
<gene>
    <name evidence="2" type="ORF">LSG31_06080</name>
</gene>
<reference evidence="2" key="1">
    <citation type="submission" date="2021-12" db="EMBL/GenBank/DDBJ databases">
        <title>Alicyclobacillaceae gen. nov., sp. nov., isolated from chalcocite enrichment system.</title>
        <authorList>
            <person name="Jiang Z."/>
        </authorList>
    </citation>
    <scope>NUCLEOTIDE SEQUENCE</scope>
    <source>
        <strain evidence="2">MYW30-H2</strain>
    </source>
</reference>
<keyword evidence="1" id="KW-0472">Membrane</keyword>
<evidence type="ECO:0008006" key="4">
    <source>
        <dbReference type="Google" id="ProtNLM"/>
    </source>
</evidence>
<keyword evidence="3" id="KW-1185">Reference proteome</keyword>
<dbReference type="Proteomes" id="UP000830167">
    <property type="component" value="Chromosome"/>
</dbReference>
<feature type="transmembrane region" description="Helical" evidence="1">
    <location>
        <begin position="128"/>
        <end position="148"/>
    </location>
</feature>
<keyword evidence="1" id="KW-0812">Transmembrane</keyword>
<accession>A0ABY4CQW4</accession>
<evidence type="ECO:0000313" key="2">
    <source>
        <dbReference type="EMBL" id="UOF91807.1"/>
    </source>
</evidence>
<keyword evidence="1" id="KW-1133">Transmembrane helix</keyword>
<organism evidence="2 3">
    <name type="scientific">Fodinisporobacter ferrooxydans</name>
    <dbReference type="NCBI Taxonomy" id="2901836"/>
    <lineage>
        <taxon>Bacteria</taxon>
        <taxon>Bacillati</taxon>
        <taxon>Bacillota</taxon>
        <taxon>Bacilli</taxon>
        <taxon>Bacillales</taxon>
        <taxon>Alicyclobacillaceae</taxon>
        <taxon>Fodinisporobacter</taxon>
    </lineage>
</organism>
<protein>
    <recommendedName>
        <fullName evidence="4">Endolytic transglycosylase MltG</fullName>
    </recommendedName>
</protein>
<dbReference type="RefSeq" id="WP_347438496.1">
    <property type="nucleotide sequence ID" value="NZ_CP089291.1"/>
</dbReference>
<proteinExistence type="predicted"/>
<sequence>MDQSFTRNPLLQSVLYHSFTKACKELGYEQIQDSAISKDLCIYLRQEIESFPEQNEEARKLLILAIRSGEVIATEMTRNGTSSLLIRCEVAKVLVDVRLYYERGIWQVAGILSIHSRPFLKYKRSRKAIGVVAAVFVLGLGILVGRFLPTNLNIQQYAKDHGYVLLTVAQEQNLMKDLGGANSAVAAASGAATQPGSSHDVAASGAITFTMQQGMGTQDLTDFLLKNHLIKNGAEFNQKMETQQLDRTIQLGTYTFANTMTEDQILQTIKQGPHSHA</sequence>